<feature type="domain" description="Peptidase C51" evidence="2">
    <location>
        <begin position="11"/>
        <end position="131"/>
    </location>
</feature>
<keyword evidence="4" id="KW-1185">Reference proteome</keyword>
<dbReference type="Pfam" id="PF05257">
    <property type="entry name" value="CHAP"/>
    <property type="match status" value="1"/>
</dbReference>
<dbReference type="AlphaFoldDB" id="A0A840VAW1"/>
<dbReference type="InterPro" id="IPR007921">
    <property type="entry name" value="CHAP_dom"/>
</dbReference>
<feature type="chain" id="PRO_5032570149" evidence="1">
    <location>
        <begin position="19"/>
        <end position="154"/>
    </location>
</feature>
<comment type="caution">
    <text evidence="3">The sequence shown here is derived from an EMBL/GenBank/DDBJ whole genome shotgun (WGS) entry which is preliminary data.</text>
</comment>
<sequence>MPRFRLALLPCLALAACAGPRLESPSHFGTSTRLSCVPYAREVSGIDLQGNAYEWWDEAEGVYPRSQVPSRGAVLVFAPHGNMSVGHLAVVTRLDSSREIRVTQANWLPHRIERNQPVVDVSPCNDWTAVRVWYEPAHALGASVYPTYGFIRPN</sequence>
<keyword evidence="1" id="KW-0732">Signal</keyword>
<protein>
    <submittedName>
        <fullName evidence="3">Surface antigen</fullName>
    </submittedName>
</protein>
<reference evidence="3 4" key="1">
    <citation type="submission" date="2020-08" db="EMBL/GenBank/DDBJ databases">
        <title>Genomic Encyclopedia of Type Strains, Phase IV (KMG-IV): sequencing the most valuable type-strain genomes for metagenomic binning, comparative biology and taxonomic classification.</title>
        <authorList>
            <person name="Goeker M."/>
        </authorList>
    </citation>
    <scope>NUCLEOTIDE SEQUENCE [LARGE SCALE GENOMIC DNA]</scope>
    <source>
        <strain evidence="3 4">DSM 27026</strain>
    </source>
</reference>
<accession>A0A840VAW1</accession>
<gene>
    <name evidence="3" type="ORF">HNP71_000975</name>
</gene>
<proteinExistence type="predicted"/>
<feature type="signal peptide" evidence="1">
    <location>
        <begin position="1"/>
        <end position="18"/>
    </location>
</feature>
<dbReference type="InterPro" id="IPR038765">
    <property type="entry name" value="Papain-like_cys_pep_sf"/>
</dbReference>
<evidence type="ECO:0000313" key="4">
    <source>
        <dbReference type="Proteomes" id="UP000553706"/>
    </source>
</evidence>
<evidence type="ECO:0000313" key="3">
    <source>
        <dbReference type="EMBL" id="MBB5372724.1"/>
    </source>
</evidence>
<dbReference type="SUPFAM" id="SSF54001">
    <property type="entry name" value="Cysteine proteinases"/>
    <property type="match status" value="1"/>
</dbReference>
<dbReference type="Proteomes" id="UP000553706">
    <property type="component" value="Unassembled WGS sequence"/>
</dbReference>
<dbReference type="Gene3D" id="3.90.1720.10">
    <property type="entry name" value="endopeptidase domain like (from Nostoc punctiforme)"/>
    <property type="match status" value="1"/>
</dbReference>
<organism evidence="3 4">
    <name type="scientific">Acidocella aromatica</name>
    <dbReference type="NCBI Taxonomy" id="1303579"/>
    <lineage>
        <taxon>Bacteria</taxon>
        <taxon>Pseudomonadati</taxon>
        <taxon>Pseudomonadota</taxon>
        <taxon>Alphaproteobacteria</taxon>
        <taxon>Acetobacterales</taxon>
        <taxon>Acidocellaceae</taxon>
        <taxon>Acidocella</taxon>
    </lineage>
</organism>
<dbReference type="EMBL" id="JACHFJ010000003">
    <property type="protein sequence ID" value="MBB5372724.1"/>
    <property type="molecule type" value="Genomic_DNA"/>
</dbReference>
<name>A0A840VAW1_9PROT</name>
<evidence type="ECO:0000256" key="1">
    <source>
        <dbReference type="SAM" id="SignalP"/>
    </source>
</evidence>
<dbReference type="RefSeq" id="WP_183265751.1">
    <property type="nucleotide sequence ID" value="NZ_JACHFJ010000003.1"/>
</dbReference>
<evidence type="ECO:0000259" key="2">
    <source>
        <dbReference type="PROSITE" id="PS50911"/>
    </source>
</evidence>
<dbReference type="PROSITE" id="PS50911">
    <property type="entry name" value="CHAP"/>
    <property type="match status" value="1"/>
</dbReference>
<dbReference type="PROSITE" id="PS51257">
    <property type="entry name" value="PROKAR_LIPOPROTEIN"/>
    <property type="match status" value="1"/>
</dbReference>